<evidence type="ECO:0000256" key="1">
    <source>
        <dbReference type="SAM" id="MobiDB-lite"/>
    </source>
</evidence>
<accession>A0A444JN30</accession>
<name>A0A444JN30_9GAMM</name>
<comment type="caution">
    <text evidence="2">The sequence shown here is derived from an EMBL/GenBank/DDBJ whole genome shotgun (WGS) entry which is preliminary data.</text>
</comment>
<gene>
    <name evidence="2" type="ORF">EDI28_17610</name>
</gene>
<organism evidence="2 3">
    <name type="scientific">Photobacterium chitinilyticum</name>
    <dbReference type="NCBI Taxonomy" id="2485123"/>
    <lineage>
        <taxon>Bacteria</taxon>
        <taxon>Pseudomonadati</taxon>
        <taxon>Pseudomonadota</taxon>
        <taxon>Gammaproteobacteria</taxon>
        <taxon>Vibrionales</taxon>
        <taxon>Vibrionaceae</taxon>
        <taxon>Photobacterium</taxon>
    </lineage>
</organism>
<evidence type="ECO:0000313" key="3">
    <source>
        <dbReference type="Proteomes" id="UP000287563"/>
    </source>
</evidence>
<dbReference type="AlphaFoldDB" id="A0A444JN30"/>
<sequence length="64" mass="7142">MDIERFAPNAGSTPPAAIQTLPATVELTGFSGQRHYLEQQTTFDPSSRHQSNDTYWVPPLDSQH</sequence>
<reference evidence="2 3" key="1">
    <citation type="submission" date="2018-11" db="EMBL/GenBank/DDBJ databases">
        <title>Photobacterium sp. BEI247 sp. nov., a marine bacterium isolated from Yongle Blue Hole in the South China Sea.</title>
        <authorList>
            <person name="Wang X."/>
        </authorList>
    </citation>
    <scope>NUCLEOTIDE SEQUENCE [LARGE SCALE GENOMIC DNA]</scope>
    <source>
        <strain evidence="3">BEI247</strain>
    </source>
</reference>
<evidence type="ECO:0000313" key="2">
    <source>
        <dbReference type="EMBL" id="RWX54475.1"/>
    </source>
</evidence>
<protein>
    <submittedName>
        <fullName evidence="2">Uncharacterized protein</fullName>
    </submittedName>
</protein>
<proteinExistence type="predicted"/>
<keyword evidence="3" id="KW-1185">Reference proteome</keyword>
<dbReference type="EMBL" id="RJLM01000007">
    <property type="protein sequence ID" value="RWX54475.1"/>
    <property type="molecule type" value="Genomic_DNA"/>
</dbReference>
<dbReference type="OrthoDB" id="5817571at2"/>
<dbReference type="Proteomes" id="UP000287563">
    <property type="component" value="Unassembled WGS sequence"/>
</dbReference>
<feature type="region of interest" description="Disordered" evidence="1">
    <location>
        <begin position="40"/>
        <end position="64"/>
    </location>
</feature>